<dbReference type="GO" id="GO:0003723">
    <property type="term" value="F:RNA binding"/>
    <property type="evidence" value="ECO:0007669"/>
    <property type="project" value="UniProtKB-KW"/>
</dbReference>
<dbReference type="HOGENOM" id="CLU_026337_3_0_1"/>
<reference evidence="11 12" key="1">
    <citation type="journal article" date="2004" name="Nature">
        <title>Genome evolution in yeasts.</title>
        <authorList>
            <consortium name="Genolevures"/>
            <person name="Dujon B."/>
            <person name="Sherman D."/>
            <person name="Fischer G."/>
            <person name="Durrens P."/>
            <person name="Casaregola S."/>
            <person name="Lafontaine I."/>
            <person name="de Montigny J."/>
            <person name="Marck C."/>
            <person name="Neuveglise C."/>
            <person name="Talla E."/>
            <person name="Goffard N."/>
            <person name="Frangeul L."/>
            <person name="Aigle M."/>
            <person name="Anthouard V."/>
            <person name="Babour A."/>
            <person name="Barbe V."/>
            <person name="Barnay S."/>
            <person name="Blanchin S."/>
            <person name="Beckerich J.M."/>
            <person name="Beyne E."/>
            <person name="Bleykasten C."/>
            <person name="Boisrame A."/>
            <person name="Boyer J."/>
            <person name="Cattolico L."/>
            <person name="Confanioleri F."/>
            <person name="de Daruvar A."/>
            <person name="Despons L."/>
            <person name="Fabre E."/>
            <person name="Fairhead C."/>
            <person name="Ferry-Dumazet H."/>
            <person name="Groppi A."/>
            <person name="Hantraye F."/>
            <person name="Hennequin C."/>
            <person name="Jauniaux N."/>
            <person name="Joyet P."/>
            <person name="Kachouri R."/>
            <person name="Kerrest A."/>
            <person name="Koszul R."/>
            <person name="Lemaire M."/>
            <person name="Lesur I."/>
            <person name="Ma L."/>
            <person name="Muller H."/>
            <person name="Nicaud J.M."/>
            <person name="Nikolski M."/>
            <person name="Oztas S."/>
            <person name="Ozier-Kalogeropoulos O."/>
            <person name="Pellenz S."/>
            <person name="Potier S."/>
            <person name="Richard G.F."/>
            <person name="Straub M.L."/>
            <person name="Suleau A."/>
            <person name="Swennene D."/>
            <person name="Tekaia F."/>
            <person name="Wesolowski-Louvel M."/>
            <person name="Westhof E."/>
            <person name="Wirth B."/>
            <person name="Zeniou-Meyer M."/>
            <person name="Zivanovic I."/>
            <person name="Bolotin-Fukuhara M."/>
            <person name="Thierry A."/>
            <person name="Bouchier C."/>
            <person name="Caudron B."/>
            <person name="Scarpelli C."/>
            <person name="Gaillardin C."/>
            <person name="Weissenbach J."/>
            <person name="Wincker P."/>
            <person name="Souciet J.L."/>
        </authorList>
    </citation>
    <scope>NUCLEOTIDE SEQUENCE [LARGE SCALE GENOMIC DNA]</scope>
    <source>
        <strain evidence="12">ATCC 8585 / CBS 2359 / DSM 70799 / NBRC 1267 / NRRL Y-1140 / WM37</strain>
    </source>
</reference>
<keyword evidence="6" id="KW-0508">mRNA splicing</keyword>
<evidence type="ECO:0000256" key="6">
    <source>
        <dbReference type="ARBA" id="ARBA00023187"/>
    </source>
</evidence>
<dbReference type="Gene3D" id="1.10.246.90">
    <property type="entry name" value="Nop domain"/>
    <property type="match status" value="1"/>
</dbReference>
<dbReference type="SMART" id="SM00931">
    <property type="entry name" value="NOSIC"/>
    <property type="match status" value="1"/>
</dbReference>
<gene>
    <name evidence="11" type="ORF">KLLA0_D14883g</name>
</gene>
<dbReference type="GO" id="GO:0000244">
    <property type="term" value="P:spliceosomal tri-snRNP complex assembly"/>
    <property type="evidence" value="ECO:0007669"/>
    <property type="project" value="InterPro"/>
</dbReference>
<keyword evidence="4" id="KW-0747">Spliceosome</keyword>
<feature type="compositionally biased region" description="Basic and acidic residues" evidence="9">
    <location>
        <begin position="426"/>
        <end position="452"/>
    </location>
</feature>
<feature type="region of interest" description="Disordered" evidence="9">
    <location>
        <begin position="1"/>
        <end position="23"/>
    </location>
</feature>
<evidence type="ECO:0000259" key="10">
    <source>
        <dbReference type="PROSITE" id="PS51358"/>
    </source>
</evidence>
<evidence type="ECO:0000256" key="8">
    <source>
        <dbReference type="ARBA" id="ARBA00023274"/>
    </source>
</evidence>
<dbReference type="AlphaFoldDB" id="Q6CQR9"/>
<keyword evidence="5" id="KW-0694">RNA-binding</keyword>
<dbReference type="FunCoup" id="Q6CQR9">
    <property type="interactions" value="1278"/>
</dbReference>
<dbReference type="PANTHER" id="PTHR13904:SF0">
    <property type="entry name" value="U4_U6 SMALL NUCLEAR RIBONUCLEOPROTEIN PRP31"/>
    <property type="match status" value="1"/>
</dbReference>
<evidence type="ECO:0000256" key="4">
    <source>
        <dbReference type="ARBA" id="ARBA00022728"/>
    </source>
</evidence>
<feature type="region of interest" description="Disordered" evidence="9">
    <location>
        <begin position="421"/>
        <end position="467"/>
    </location>
</feature>
<dbReference type="PANTHER" id="PTHR13904">
    <property type="entry name" value="PRE-MRNA SPLICING FACTOR PRP31"/>
    <property type="match status" value="1"/>
</dbReference>
<keyword evidence="8" id="KW-0687">Ribonucleoprotein</keyword>
<dbReference type="PROSITE" id="PS51358">
    <property type="entry name" value="NOP"/>
    <property type="match status" value="1"/>
</dbReference>
<dbReference type="InterPro" id="IPR042239">
    <property type="entry name" value="Nop_C"/>
</dbReference>
<evidence type="ECO:0000256" key="7">
    <source>
        <dbReference type="ARBA" id="ARBA00023242"/>
    </source>
</evidence>
<accession>Q6CQR9</accession>
<dbReference type="GO" id="GO:0046540">
    <property type="term" value="C:U4/U6 x U5 tri-snRNP complex"/>
    <property type="evidence" value="ECO:0007669"/>
    <property type="project" value="InterPro"/>
</dbReference>
<dbReference type="InterPro" id="IPR036070">
    <property type="entry name" value="Nop_dom_sf"/>
</dbReference>
<evidence type="ECO:0000256" key="2">
    <source>
        <dbReference type="ARBA" id="ARBA00005572"/>
    </source>
</evidence>
<dbReference type="Gene3D" id="1.10.287.4070">
    <property type="match status" value="1"/>
</dbReference>
<dbReference type="InterPro" id="IPR012976">
    <property type="entry name" value="NOSIC"/>
</dbReference>
<dbReference type="GO" id="GO:0005687">
    <property type="term" value="C:U4 snRNP"/>
    <property type="evidence" value="ECO:0007669"/>
    <property type="project" value="TreeGrafter"/>
</dbReference>
<dbReference type="InterPro" id="IPR002687">
    <property type="entry name" value="Nop_dom"/>
</dbReference>
<feature type="domain" description="Nop" evidence="10">
    <location>
        <begin position="206"/>
        <end position="337"/>
    </location>
</feature>
<sequence>MDLLDDEDYGSVSDEESLDDGLSGVTSGITSGIATESDILPSPSVSNLISDFHAQFWHQGADLDDLIQLAKHETIIRDATNHTTEPYNVIKLGQLMPLFDTELSMVFQCIVDTYKAKFPGLETIVPERKQYVDVVKMLQQDIPNVQLDQVLSKEETLVVSMSLKTDFKEGARIDKDLLSKAIHWFDILYNLRDNVSHYVETRIQMVAPNLCALLGPDTAAKLVTHCGSVKELSVVPSCNLASIGQDKTLHGKSLDISGVRQKGYLFYTDVVQTQPPEFQKQALRMVSAKVALAARADCTMGNQVINPDGNSDGNSDASKLGLKWRHEIVEKLKKIIDPPNISNIKPLPIPEDAPKKKRAGRRFRKYKEQFKMSHLRQMQNRMEFGKEEQTTMDPYGEEIGFGMADSKNVSALSSFNKTKMRKSMRLRLDQETKNTHSFLQDERSEKLKRSAEHPQATDPATSKQPRL</sequence>
<keyword evidence="7" id="KW-0539">Nucleus</keyword>
<evidence type="ECO:0000256" key="3">
    <source>
        <dbReference type="ARBA" id="ARBA00022664"/>
    </source>
</evidence>
<keyword evidence="3" id="KW-0507">mRNA processing</keyword>
<dbReference type="STRING" id="284590.Q6CQR9"/>
<evidence type="ECO:0000313" key="12">
    <source>
        <dbReference type="Proteomes" id="UP000000598"/>
    </source>
</evidence>
<keyword evidence="12" id="KW-1185">Reference proteome</keyword>
<dbReference type="Proteomes" id="UP000000598">
    <property type="component" value="Chromosome D"/>
</dbReference>
<evidence type="ECO:0000256" key="9">
    <source>
        <dbReference type="SAM" id="MobiDB-lite"/>
    </source>
</evidence>
<dbReference type="eggNOG" id="KOG2574">
    <property type="taxonomic scope" value="Eukaryota"/>
</dbReference>
<evidence type="ECO:0000256" key="1">
    <source>
        <dbReference type="ARBA" id="ARBA00004123"/>
    </source>
</evidence>
<name>Q6CQR9_KLULA</name>
<dbReference type="SUPFAM" id="SSF89124">
    <property type="entry name" value="Nop domain"/>
    <property type="match status" value="1"/>
</dbReference>
<organism evidence="11 12">
    <name type="scientific">Kluyveromyces lactis (strain ATCC 8585 / CBS 2359 / DSM 70799 / NBRC 1267 / NRRL Y-1140 / WM37)</name>
    <name type="common">Yeast</name>
    <name type="synonym">Candida sphaerica</name>
    <dbReference type="NCBI Taxonomy" id="284590"/>
    <lineage>
        <taxon>Eukaryota</taxon>
        <taxon>Fungi</taxon>
        <taxon>Dikarya</taxon>
        <taxon>Ascomycota</taxon>
        <taxon>Saccharomycotina</taxon>
        <taxon>Saccharomycetes</taxon>
        <taxon>Saccharomycetales</taxon>
        <taxon>Saccharomycetaceae</taxon>
        <taxon>Kluyveromyces</taxon>
    </lineage>
</organism>
<dbReference type="InterPro" id="IPR027105">
    <property type="entry name" value="Prp31"/>
</dbReference>
<dbReference type="PaxDb" id="284590-Q6CQR9"/>
<dbReference type="Pfam" id="PF01798">
    <property type="entry name" value="Nop"/>
    <property type="match status" value="1"/>
</dbReference>
<dbReference type="OMA" id="IGNGPMD"/>
<protein>
    <submittedName>
        <fullName evidence="11">KLLA0D14883p</fullName>
    </submittedName>
</protein>
<dbReference type="InParanoid" id="Q6CQR9"/>
<dbReference type="KEGG" id="kla:KLLA0_D14883g"/>
<evidence type="ECO:0000313" key="11">
    <source>
        <dbReference type="EMBL" id="CAH00816.1"/>
    </source>
</evidence>
<comment type="similarity">
    <text evidence="2">Belongs to the PRP31 family.</text>
</comment>
<dbReference type="EMBL" id="CR382124">
    <property type="protein sequence ID" value="CAH00816.1"/>
    <property type="molecule type" value="Genomic_DNA"/>
</dbReference>
<evidence type="ECO:0000256" key="5">
    <source>
        <dbReference type="ARBA" id="ARBA00022884"/>
    </source>
</evidence>
<feature type="compositionally biased region" description="Acidic residues" evidence="9">
    <location>
        <begin position="1"/>
        <end position="19"/>
    </location>
</feature>
<dbReference type="InterPro" id="IPR019175">
    <property type="entry name" value="Prp31_C"/>
</dbReference>
<proteinExistence type="inferred from homology"/>
<dbReference type="GO" id="GO:0071011">
    <property type="term" value="C:precatalytic spliceosome"/>
    <property type="evidence" value="ECO:0007669"/>
    <property type="project" value="TreeGrafter"/>
</dbReference>
<feature type="compositionally biased region" description="Polar residues" evidence="9">
    <location>
        <begin position="458"/>
        <end position="467"/>
    </location>
</feature>
<dbReference type="Pfam" id="PF09785">
    <property type="entry name" value="Prp31_C"/>
    <property type="match status" value="1"/>
</dbReference>
<comment type="subcellular location">
    <subcellularLocation>
        <location evidence="1">Nucleus</location>
    </subcellularLocation>
</comment>